<evidence type="ECO:0000256" key="7">
    <source>
        <dbReference type="SAM" id="Phobius"/>
    </source>
</evidence>
<sequence length="149" mass="16199">MNMYDNNNEQPKQLTILVIDEQTPLLLSETKAGGHPAASFTGSVFNLSTTIIGAGIMALPATMKVLGLALGVAAIVVLALLAEYSLEVLMRFSKVGNAVTYSQVMEYAFGSVGRRLFQICIFVNNFGILVVYMIIIENITESDMEFSHT</sequence>
<keyword evidence="10" id="KW-1185">Reference proteome</keyword>
<dbReference type="Proteomes" id="UP001341840">
    <property type="component" value="Unassembled WGS sequence"/>
</dbReference>
<keyword evidence="5 7" id="KW-1133">Transmembrane helix</keyword>
<comment type="subcellular location">
    <subcellularLocation>
        <location evidence="1">Membrane</location>
        <topology evidence="1">Multi-pass membrane protein</topology>
    </subcellularLocation>
</comment>
<keyword evidence="6 7" id="KW-0472">Membrane</keyword>
<reference evidence="9 10" key="1">
    <citation type="journal article" date="2023" name="Plants (Basel)">
        <title>Bridging the Gap: Combining Genomics and Transcriptomics Approaches to Understand Stylosanthes scabra, an Orphan Legume from the Brazilian Caatinga.</title>
        <authorList>
            <person name="Ferreira-Neto J.R.C."/>
            <person name="da Silva M.D."/>
            <person name="Binneck E."/>
            <person name="de Melo N.F."/>
            <person name="da Silva R.H."/>
            <person name="de Melo A.L.T.M."/>
            <person name="Pandolfi V."/>
            <person name="Bustamante F.O."/>
            <person name="Brasileiro-Vidal A.C."/>
            <person name="Benko-Iseppon A.M."/>
        </authorList>
    </citation>
    <scope>NUCLEOTIDE SEQUENCE [LARGE SCALE GENOMIC DNA]</scope>
    <source>
        <tissue evidence="9">Leaves</tissue>
    </source>
</reference>
<organism evidence="9 10">
    <name type="scientific">Stylosanthes scabra</name>
    <dbReference type="NCBI Taxonomy" id="79078"/>
    <lineage>
        <taxon>Eukaryota</taxon>
        <taxon>Viridiplantae</taxon>
        <taxon>Streptophyta</taxon>
        <taxon>Embryophyta</taxon>
        <taxon>Tracheophyta</taxon>
        <taxon>Spermatophyta</taxon>
        <taxon>Magnoliopsida</taxon>
        <taxon>eudicotyledons</taxon>
        <taxon>Gunneridae</taxon>
        <taxon>Pentapetalae</taxon>
        <taxon>rosids</taxon>
        <taxon>fabids</taxon>
        <taxon>Fabales</taxon>
        <taxon>Fabaceae</taxon>
        <taxon>Papilionoideae</taxon>
        <taxon>50 kb inversion clade</taxon>
        <taxon>dalbergioids sensu lato</taxon>
        <taxon>Dalbergieae</taxon>
        <taxon>Pterocarpus clade</taxon>
        <taxon>Stylosanthes</taxon>
    </lineage>
</organism>
<evidence type="ECO:0000256" key="4">
    <source>
        <dbReference type="ARBA" id="ARBA00022970"/>
    </source>
</evidence>
<dbReference type="Pfam" id="PF01490">
    <property type="entry name" value="Aa_trans"/>
    <property type="match status" value="1"/>
</dbReference>
<evidence type="ECO:0000313" key="10">
    <source>
        <dbReference type="Proteomes" id="UP001341840"/>
    </source>
</evidence>
<name>A0ABU6VRQ8_9FABA</name>
<proteinExistence type="predicted"/>
<dbReference type="EMBL" id="JASCZI010152284">
    <property type="protein sequence ID" value="MED6175839.1"/>
    <property type="molecule type" value="Genomic_DNA"/>
</dbReference>
<evidence type="ECO:0000313" key="9">
    <source>
        <dbReference type="EMBL" id="MED6175839.1"/>
    </source>
</evidence>
<evidence type="ECO:0000256" key="5">
    <source>
        <dbReference type="ARBA" id="ARBA00022989"/>
    </source>
</evidence>
<evidence type="ECO:0000256" key="6">
    <source>
        <dbReference type="ARBA" id="ARBA00023136"/>
    </source>
</evidence>
<keyword evidence="4" id="KW-0029">Amino-acid transport</keyword>
<keyword evidence="2" id="KW-0813">Transport</keyword>
<protein>
    <recommendedName>
        <fullName evidence="8">Amino acid transporter transmembrane domain-containing protein</fullName>
    </recommendedName>
</protein>
<gene>
    <name evidence="9" type="ORF">PIB30_082077</name>
</gene>
<evidence type="ECO:0000259" key="8">
    <source>
        <dbReference type="Pfam" id="PF01490"/>
    </source>
</evidence>
<feature type="transmembrane region" description="Helical" evidence="7">
    <location>
        <begin position="116"/>
        <end position="135"/>
    </location>
</feature>
<accession>A0ABU6VRQ8</accession>
<dbReference type="InterPro" id="IPR013057">
    <property type="entry name" value="AA_transpt_TM"/>
</dbReference>
<evidence type="ECO:0000256" key="3">
    <source>
        <dbReference type="ARBA" id="ARBA00022692"/>
    </source>
</evidence>
<evidence type="ECO:0000256" key="1">
    <source>
        <dbReference type="ARBA" id="ARBA00004141"/>
    </source>
</evidence>
<keyword evidence="3 7" id="KW-0812">Transmembrane</keyword>
<feature type="transmembrane region" description="Helical" evidence="7">
    <location>
        <begin position="37"/>
        <end position="59"/>
    </location>
</feature>
<comment type="caution">
    <text evidence="9">The sequence shown here is derived from an EMBL/GenBank/DDBJ whole genome shotgun (WGS) entry which is preliminary data.</text>
</comment>
<evidence type="ECO:0000256" key="2">
    <source>
        <dbReference type="ARBA" id="ARBA00022448"/>
    </source>
</evidence>
<feature type="domain" description="Amino acid transporter transmembrane" evidence="8">
    <location>
        <begin position="38"/>
        <end position="137"/>
    </location>
</feature>
<dbReference type="PANTHER" id="PTHR22950:SF571">
    <property type="entry name" value="TRANSMEMBRANE AMINO ACID TRANSPORTER FAMILY PROTEIN"/>
    <property type="match status" value="1"/>
</dbReference>
<feature type="transmembrane region" description="Helical" evidence="7">
    <location>
        <begin position="66"/>
        <end position="86"/>
    </location>
</feature>
<dbReference type="PANTHER" id="PTHR22950">
    <property type="entry name" value="AMINO ACID TRANSPORTER"/>
    <property type="match status" value="1"/>
</dbReference>